<dbReference type="GO" id="GO:0015074">
    <property type="term" value="P:DNA integration"/>
    <property type="evidence" value="ECO:0007669"/>
    <property type="project" value="UniProtKB-KW"/>
</dbReference>
<dbReference type="RefSeq" id="WP_086046984.1">
    <property type="nucleotide sequence ID" value="NZ_CP017889.1"/>
</dbReference>
<dbReference type="InterPro" id="IPR050090">
    <property type="entry name" value="Tyrosine_recombinase_XerCD"/>
</dbReference>
<dbReference type="Gene3D" id="1.10.443.10">
    <property type="entry name" value="Intergrase catalytic core"/>
    <property type="match status" value="1"/>
</dbReference>
<dbReference type="PROSITE" id="PS51898">
    <property type="entry name" value="TYR_RECOMBINASE"/>
    <property type="match status" value="1"/>
</dbReference>
<evidence type="ECO:0000259" key="3">
    <source>
        <dbReference type="PROSITE" id="PS51898"/>
    </source>
</evidence>
<gene>
    <name evidence="4" type="ORF">K05K4_24350</name>
</gene>
<proteinExistence type="predicted"/>
<dbReference type="AlphaFoldDB" id="A0A1W6TEF4"/>
<dbReference type="InterPro" id="IPR013762">
    <property type="entry name" value="Integrase-like_cat_sf"/>
</dbReference>
<evidence type="ECO:0000313" key="4">
    <source>
        <dbReference type="EMBL" id="ARP19259.1"/>
    </source>
</evidence>
<dbReference type="CDD" id="cd00397">
    <property type="entry name" value="DNA_BRE_C"/>
    <property type="match status" value="1"/>
</dbReference>
<dbReference type="InterPro" id="IPR011010">
    <property type="entry name" value="DNA_brk_join_enz"/>
</dbReference>
<dbReference type="GO" id="GO:0006310">
    <property type="term" value="P:DNA recombination"/>
    <property type="evidence" value="ECO:0007669"/>
    <property type="project" value="UniProtKB-KW"/>
</dbReference>
<sequence length="454" mass="53349">MPYRKLKDFELWSHVSPLDDTLVINKPIDIQYFTWSNHVPCYEANMYVHKRLLDKVASSTLKQEAGLIIHLIRFVENQPSINSFHQLTDALFRLFVQNLQTEMLPTGELKRENNRVVDIAERCLDFLKFVQAFHDLTNFIGSDKANAIQTIEKLYKIKIEGQKGYKEGIKTSHPCIPNKDPIKSRHPVSSDDALKLWEYLMSQPAGRDKRTRDKAMYVTMEQLGARITEFHMITLSDYEEAKRTGNIKVHTLKRRDDKTTRYIPVPKIVLDYISQYVKVRKRVMKKKKVKHDMLFINLNNGLSLSSDTWGTYLNAWKKEIGIEGELHAHLWRHAFITDKLKDMILTHNEINNKDDFRKHLLNTKAFKQQLQQWTGHTMLSSLDTYIDLVFEEINGYTETYNAVSLKNSVTLMKRQLSDIRSMYQSKELTRVEYDLRLDEMLNSFEHDIDRCVNT</sequence>
<evidence type="ECO:0000256" key="1">
    <source>
        <dbReference type="ARBA" id="ARBA00022908"/>
    </source>
</evidence>
<evidence type="ECO:0000256" key="2">
    <source>
        <dbReference type="ARBA" id="ARBA00023172"/>
    </source>
</evidence>
<dbReference type="GO" id="GO:0003677">
    <property type="term" value="F:DNA binding"/>
    <property type="evidence" value="ECO:0007669"/>
    <property type="project" value="InterPro"/>
</dbReference>
<protein>
    <submittedName>
        <fullName evidence="4">Site-specific tyrosine recombinase XerD</fullName>
    </submittedName>
</protein>
<keyword evidence="2" id="KW-0233">DNA recombination</keyword>
<organism evidence="4">
    <name type="scientific">Vibrio alginolyticus</name>
    <dbReference type="NCBI Taxonomy" id="663"/>
    <lineage>
        <taxon>Bacteria</taxon>
        <taxon>Pseudomonadati</taxon>
        <taxon>Pseudomonadota</taxon>
        <taxon>Gammaproteobacteria</taxon>
        <taxon>Vibrionales</taxon>
        <taxon>Vibrionaceae</taxon>
        <taxon>Vibrio</taxon>
    </lineage>
</organism>
<dbReference type="PANTHER" id="PTHR30349">
    <property type="entry name" value="PHAGE INTEGRASE-RELATED"/>
    <property type="match status" value="1"/>
</dbReference>
<name>A0A1W6TEF4_VIBAL</name>
<dbReference type="InterPro" id="IPR002104">
    <property type="entry name" value="Integrase_catalytic"/>
</dbReference>
<accession>A0A1W6TEF4</accession>
<keyword evidence="1" id="KW-0229">DNA integration</keyword>
<dbReference type="Pfam" id="PF00589">
    <property type="entry name" value="Phage_integrase"/>
    <property type="match status" value="1"/>
</dbReference>
<dbReference type="EMBL" id="CP017902">
    <property type="protein sequence ID" value="ARP19259.1"/>
    <property type="molecule type" value="Genomic_DNA"/>
</dbReference>
<feature type="domain" description="Tyr recombinase" evidence="3">
    <location>
        <begin position="183"/>
        <end position="398"/>
    </location>
</feature>
<reference evidence="4" key="1">
    <citation type="submission" date="2016-10" db="EMBL/GenBank/DDBJ databases">
        <title>The High Quality Genome of Vibrio alginolyticus K01M1.</title>
        <authorList>
            <person name="Wendling C."/>
            <person name="Chibani C.M."/>
            <person name="Hertel R."/>
            <person name="Sproer C."/>
            <person name="Bunk B."/>
            <person name="Overmann J."/>
            <person name="Roth O."/>
            <person name="Liesegang H."/>
        </authorList>
    </citation>
    <scope>NUCLEOTIDE SEQUENCE</scope>
    <source>
        <strain evidence="4">K05K4</strain>
    </source>
</reference>
<dbReference type="SUPFAM" id="SSF56349">
    <property type="entry name" value="DNA breaking-rejoining enzymes"/>
    <property type="match status" value="1"/>
</dbReference>